<dbReference type="InterPro" id="IPR022121">
    <property type="entry name" value="Peptidase_M73_camelysin"/>
</dbReference>
<dbReference type="RefSeq" id="WP_066325426.1">
    <property type="nucleotide sequence ID" value="NZ_CP015438.1"/>
</dbReference>
<dbReference type="OrthoDB" id="2566057at2"/>
<reference evidence="1 2" key="1">
    <citation type="journal article" date="2006" name="Syst. Appl. Microbiol.">
        <title>Anoxybacillus amylolyticus sp. nov., a thermophilic amylase producing bacterium isolated from Mount Rittmann (Antarctica).</title>
        <authorList>
            <person name="Poli A."/>
            <person name="Esposito E."/>
            <person name="Lama L."/>
            <person name="Orlando P."/>
            <person name="Nicolaus G."/>
            <person name="de Appolonia F."/>
            <person name="Gambacorta A."/>
            <person name="Nicolaus B."/>
        </authorList>
    </citation>
    <scope>NUCLEOTIDE SEQUENCE [LARGE SCALE GENOMIC DNA]</scope>
    <source>
        <strain evidence="1 2">DSM 15939</strain>
    </source>
</reference>
<name>A0A160F3S8_9BACL</name>
<keyword evidence="2" id="KW-1185">Reference proteome</keyword>
<sequence length="178" mass="19498">MVYKRWKNRWLALVALFFLLFPLWLIGETNALFTDQQTVPNNTASTATLKVSVSPSPIFNVSNLIPGDVIQRTVTVKNDGTVPFTYSIQGSATNNTLLWTDKTNGLQLTIVKDATTYFTGPISNINTNPNPELLLAPGASDQLQFTITFPVTANNAFQNLTETITFTVSAMQLPGAAR</sequence>
<proteinExistence type="predicted"/>
<gene>
    <name evidence="1" type="ORF">GFC30_2225</name>
</gene>
<dbReference type="EMBL" id="CP015438">
    <property type="protein sequence ID" value="ANB60512.1"/>
    <property type="molecule type" value="Genomic_DNA"/>
</dbReference>
<protein>
    <submittedName>
        <fullName evidence="1">Uncharacterized protein</fullName>
    </submittedName>
</protein>
<evidence type="ECO:0000313" key="2">
    <source>
        <dbReference type="Proteomes" id="UP000076865"/>
    </source>
</evidence>
<dbReference type="AlphaFoldDB" id="A0A160F3S8"/>
<dbReference type="PATRIC" id="fig|294699.3.peg.2297"/>
<organism evidence="1 2">
    <name type="scientific">Anoxybacteroides amylolyticum</name>
    <dbReference type="NCBI Taxonomy" id="294699"/>
    <lineage>
        <taxon>Bacteria</taxon>
        <taxon>Bacillati</taxon>
        <taxon>Bacillota</taxon>
        <taxon>Bacilli</taxon>
        <taxon>Bacillales</taxon>
        <taxon>Anoxybacillaceae</taxon>
        <taxon>Anoxybacteroides</taxon>
    </lineage>
</organism>
<evidence type="ECO:0000313" key="1">
    <source>
        <dbReference type="EMBL" id="ANB60512.1"/>
    </source>
</evidence>
<accession>A0A160F3S8</accession>
<dbReference type="Proteomes" id="UP000076865">
    <property type="component" value="Chromosome"/>
</dbReference>
<dbReference type="Pfam" id="PF12389">
    <property type="entry name" value="Peptidase_M73"/>
    <property type="match status" value="1"/>
</dbReference>
<dbReference type="KEGG" id="aamy:GFC30_2225"/>